<comment type="caution">
    <text evidence="3">The sequence shown here is derived from an EMBL/GenBank/DDBJ whole genome shotgun (WGS) entry which is preliminary data.</text>
</comment>
<dbReference type="PIRSF" id="PIRSF009160">
    <property type="entry name" value="UCP009160"/>
    <property type="match status" value="1"/>
</dbReference>
<dbReference type="EMBL" id="AXCZ01000177">
    <property type="protein sequence ID" value="KGM09656.1"/>
    <property type="molecule type" value="Genomic_DNA"/>
</dbReference>
<evidence type="ECO:0000313" key="3">
    <source>
        <dbReference type="EMBL" id="KGM09656.1"/>
    </source>
</evidence>
<evidence type="ECO:0000313" key="4">
    <source>
        <dbReference type="Proteomes" id="UP000054314"/>
    </source>
</evidence>
<feature type="transmembrane region" description="Helical" evidence="2">
    <location>
        <begin position="116"/>
        <end position="134"/>
    </location>
</feature>
<dbReference type="AlphaFoldDB" id="A0A0A0BNX3"/>
<feature type="transmembrane region" description="Helical" evidence="2">
    <location>
        <begin position="140"/>
        <end position="162"/>
    </location>
</feature>
<dbReference type="RefSeq" id="WP_035062206.1">
    <property type="nucleotide sequence ID" value="NZ_AXCZ01000177.1"/>
</dbReference>
<organism evidence="3 4">
    <name type="scientific">Cellulomonas bogoriensis 69B4 = DSM 16987</name>
    <dbReference type="NCBI Taxonomy" id="1386082"/>
    <lineage>
        <taxon>Bacteria</taxon>
        <taxon>Bacillati</taxon>
        <taxon>Actinomycetota</taxon>
        <taxon>Actinomycetes</taxon>
        <taxon>Micrococcales</taxon>
        <taxon>Cellulomonadaceae</taxon>
        <taxon>Cellulomonas</taxon>
    </lineage>
</organism>
<dbReference type="InterPro" id="IPR010539">
    <property type="entry name" value="BaxI_1-like"/>
</dbReference>
<keyword evidence="4" id="KW-1185">Reference proteome</keyword>
<evidence type="ECO:0000256" key="1">
    <source>
        <dbReference type="SAM" id="MobiDB-lite"/>
    </source>
</evidence>
<sequence length="279" mass="29476">MSNPVFNHSPVFGEPRRGRGAVQHAPYPGTTGGGSTTGALEDLYSAPSATPRDTGRLTYDDVIMKTAGLFGVLVVVAALTWTLAPGLFVVGLIAGFVLGLINYFKLRKGKPSPALITAYAVSQGVFLGGLSAIFEALYPGIVVQAVLATFITFAVCLTLFKSGKVRVTPKFRRIMLVGMISYLAFALVNVGLMLFTDIGGFGLRSEVTVLGIPLGVLVGAVAVLLASMALITDFDMIKKGVDTGAPARIAWSAAFGLMVTLVWLYVEFLRILAILRGNN</sequence>
<feature type="transmembrane region" description="Helical" evidence="2">
    <location>
        <begin position="207"/>
        <end position="231"/>
    </location>
</feature>
<keyword evidence="2" id="KW-0812">Transmembrane</keyword>
<feature type="region of interest" description="Disordered" evidence="1">
    <location>
        <begin position="1"/>
        <end position="34"/>
    </location>
</feature>
<name>A0A0A0BNX3_9CELL</name>
<protein>
    <submittedName>
        <fullName evidence="3">Membrane protein</fullName>
    </submittedName>
</protein>
<keyword evidence="2" id="KW-0472">Membrane</keyword>
<proteinExistence type="predicted"/>
<dbReference type="Pfam" id="PF12811">
    <property type="entry name" value="BaxI_1"/>
    <property type="match status" value="1"/>
</dbReference>
<gene>
    <name evidence="3" type="ORF">N869_06255</name>
</gene>
<feature type="transmembrane region" description="Helical" evidence="2">
    <location>
        <begin position="62"/>
        <end position="81"/>
    </location>
</feature>
<accession>A0A0A0BNX3</accession>
<dbReference type="Proteomes" id="UP000054314">
    <property type="component" value="Unassembled WGS sequence"/>
</dbReference>
<dbReference type="PANTHER" id="PTHR41282:SF1">
    <property type="entry name" value="CONSERVED TRANSMEMBRANE PROTEIN-RELATED"/>
    <property type="match status" value="1"/>
</dbReference>
<keyword evidence="2" id="KW-1133">Transmembrane helix</keyword>
<feature type="transmembrane region" description="Helical" evidence="2">
    <location>
        <begin position="251"/>
        <end position="275"/>
    </location>
</feature>
<evidence type="ECO:0000256" key="2">
    <source>
        <dbReference type="SAM" id="Phobius"/>
    </source>
</evidence>
<dbReference type="PANTHER" id="PTHR41282">
    <property type="entry name" value="CONSERVED TRANSMEMBRANE PROTEIN-RELATED"/>
    <property type="match status" value="1"/>
</dbReference>
<dbReference type="OrthoDB" id="116480at2"/>
<feature type="transmembrane region" description="Helical" evidence="2">
    <location>
        <begin position="174"/>
        <end position="195"/>
    </location>
</feature>
<reference evidence="3 4" key="1">
    <citation type="submission" date="2013-08" db="EMBL/GenBank/DDBJ databases">
        <title>Genome sequencing of Cellulomonas bogoriensis 69B4.</title>
        <authorList>
            <person name="Chen F."/>
            <person name="Li Y."/>
            <person name="Wang G."/>
        </authorList>
    </citation>
    <scope>NUCLEOTIDE SEQUENCE [LARGE SCALE GENOMIC DNA]</scope>
    <source>
        <strain evidence="3 4">69B4</strain>
    </source>
</reference>